<feature type="compositionally biased region" description="Basic residues" evidence="1">
    <location>
        <begin position="171"/>
        <end position="181"/>
    </location>
</feature>
<feature type="region of interest" description="Disordered" evidence="1">
    <location>
        <begin position="1"/>
        <end position="20"/>
    </location>
</feature>
<feature type="compositionally biased region" description="Gly residues" evidence="1">
    <location>
        <begin position="190"/>
        <end position="201"/>
    </location>
</feature>
<dbReference type="Proteomes" id="UP001153328">
    <property type="component" value="Unassembled WGS sequence"/>
</dbReference>
<evidence type="ECO:0000313" key="2">
    <source>
        <dbReference type="EMBL" id="CAG7649576.1"/>
    </source>
</evidence>
<feature type="region of interest" description="Disordered" evidence="1">
    <location>
        <begin position="57"/>
        <end position="221"/>
    </location>
</feature>
<accession>A0A9W4H4D4</accession>
<feature type="compositionally biased region" description="Basic residues" evidence="1">
    <location>
        <begin position="86"/>
        <end position="105"/>
    </location>
</feature>
<feature type="compositionally biased region" description="Gly residues" evidence="1">
    <location>
        <begin position="212"/>
        <end position="221"/>
    </location>
</feature>
<dbReference type="EMBL" id="CAJVAX010000019">
    <property type="protein sequence ID" value="CAG7649576.1"/>
    <property type="molecule type" value="Genomic_DNA"/>
</dbReference>
<evidence type="ECO:0000256" key="1">
    <source>
        <dbReference type="SAM" id="MobiDB-lite"/>
    </source>
</evidence>
<keyword evidence="3" id="KW-1185">Reference proteome</keyword>
<organism evidence="2 3">
    <name type="scientific">Actinacidiphila bryophytorum</name>
    <dbReference type="NCBI Taxonomy" id="1436133"/>
    <lineage>
        <taxon>Bacteria</taxon>
        <taxon>Bacillati</taxon>
        <taxon>Actinomycetota</taxon>
        <taxon>Actinomycetes</taxon>
        <taxon>Kitasatosporales</taxon>
        <taxon>Streptomycetaceae</taxon>
        <taxon>Actinacidiphila</taxon>
    </lineage>
</organism>
<name>A0A9W4H4D4_9ACTN</name>
<reference evidence="2" key="1">
    <citation type="submission" date="2021-06" db="EMBL/GenBank/DDBJ databases">
        <authorList>
            <person name="Arsene-Ploetze F."/>
        </authorList>
    </citation>
    <scope>NUCLEOTIDE SEQUENCE</scope>
    <source>
        <strain evidence="2">SBRY1</strain>
    </source>
</reference>
<feature type="compositionally biased region" description="Low complexity" evidence="1">
    <location>
        <begin position="159"/>
        <end position="170"/>
    </location>
</feature>
<proteinExistence type="predicted"/>
<gene>
    <name evidence="2" type="ORF">SBRY_50131</name>
</gene>
<protein>
    <submittedName>
        <fullName evidence="2">Uncharacterized protein</fullName>
    </submittedName>
</protein>
<comment type="caution">
    <text evidence="2">The sequence shown here is derived from an EMBL/GenBank/DDBJ whole genome shotgun (WGS) entry which is preliminary data.</text>
</comment>
<dbReference type="AlphaFoldDB" id="A0A9W4H4D4"/>
<sequence length="221" mass="24008">MLGHRRQERHPPGVPDLRRHRAGLARRRWRLLAHRPVRGLQGPRPDRRDALRRLPRQRAGQELAHHAGPHPRRGDRRAADQAARQGRTRRARRPRGRPVRGRARRTAPGLRPQGRQPHGDRAGQLRGGGARRRRQGADAGRPPGHPQTAPGHSERPHLAGARQGRGAQGRVARRPAGHRRGGGAGEDRGQGAGRAGGLPGGDRGRRPAGRAVQGGKGSVNG</sequence>
<evidence type="ECO:0000313" key="3">
    <source>
        <dbReference type="Proteomes" id="UP001153328"/>
    </source>
</evidence>